<dbReference type="Proteomes" id="UP000604046">
    <property type="component" value="Unassembled WGS sequence"/>
</dbReference>
<keyword evidence="2" id="KW-1185">Reference proteome</keyword>
<name>A0A812M1B9_9DINO</name>
<reference evidence="1" key="1">
    <citation type="submission" date="2021-02" db="EMBL/GenBank/DDBJ databases">
        <authorList>
            <person name="Dougan E. K."/>
            <person name="Rhodes N."/>
            <person name="Thang M."/>
            <person name="Chan C."/>
        </authorList>
    </citation>
    <scope>NUCLEOTIDE SEQUENCE</scope>
</reference>
<dbReference type="EMBL" id="CAJNDS010001313">
    <property type="protein sequence ID" value="CAE7254936.1"/>
    <property type="molecule type" value="Genomic_DNA"/>
</dbReference>
<organism evidence="1 2">
    <name type="scientific">Symbiodinium natans</name>
    <dbReference type="NCBI Taxonomy" id="878477"/>
    <lineage>
        <taxon>Eukaryota</taxon>
        <taxon>Sar</taxon>
        <taxon>Alveolata</taxon>
        <taxon>Dinophyceae</taxon>
        <taxon>Suessiales</taxon>
        <taxon>Symbiodiniaceae</taxon>
        <taxon>Symbiodinium</taxon>
    </lineage>
</organism>
<gene>
    <name evidence="1" type="ORF">SNAT2548_LOCUS12932</name>
</gene>
<accession>A0A812M1B9</accession>
<evidence type="ECO:0000313" key="1">
    <source>
        <dbReference type="EMBL" id="CAE7254936.1"/>
    </source>
</evidence>
<dbReference type="AlphaFoldDB" id="A0A812M1B9"/>
<protein>
    <submittedName>
        <fullName evidence="1">Uncharacterized protein</fullName>
    </submittedName>
</protein>
<proteinExistence type="predicted"/>
<evidence type="ECO:0000313" key="2">
    <source>
        <dbReference type="Proteomes" id="UP000604046"/>
    </source>
</evidence>
<sequence length="156" mass="16800">MRLPLETTPSFSSLGGPRYYNIQSICLVRLVEMAVRVPSATGAGIRAFIDIFDEASCRIVVEHVAVACVCNEIPWIPSFVCADDALRHLFSASAFALQIFVAKDGPLIATIFMFGAVVWVMPLGPISSPISSPWQCRGSAPEVLKFVGPGCHTPCT</sequence>
<comment type="caution">
    <text evidence="1">The sequence shown here is derived from an EMBL/GenBank/DDBJ whole genome shotgun (WGS) entry which is preliminary data.</text>
</comment>